<dbReference type="InterPro" id="IPR009875">
    <property type="entry name" value="PilZ_domain"/>
</dbReference>
<evidence type="ECO:0000256" key="1">
    <source>
        <dbReference type="SAM" id="MobiDB-lite"/>
    </source>
</evidence>
<feature type="region of interest" description="Disordered" evidence="1">
    <location>
        <begin position="18"/>
        <end position="45"/>
    </location>
</feature>
<proteinExistence type="predicted"/>
<dbReference type="Pfam" id="PF07238">
    <property type="entry name" value="PilZ"/>
    <property type="match status" value="1"/>
</dbReference>
<dbReference type="RefSeq" id="WP_161949117.1">
    <property type="nucleotide sequence ID" value="NZ_FOTO01000006.1"/>
</dbReference>
<dbReference type="SUPFAM" id="SSF141371">
    <property type="entry name" value="PilZ domain-like"/>
    <property type="match status" value="1"/>
</dbReference>
<comment type="caution">
    <text evidence="3">The sequence shown here is derived from an EMBL/GenBank/DDBJ whole genome shotgun (WGS) entry which is preliminary data.</text>
</comment>
<reference evidence="3 4" key="1">
    <citation type="submission" date="2016-10" db="EMBL/GenBank/DDBJ databases">
        <authorList>
            <person name="Varghese N."/>
            <person name="Submissions S."/>
        </authorList>
    </citation>
    <scope>NUCLEOTIDE SEQUENCE [LARGE SCALE GENOMIC DNA]</scope>
    <source>
        <strain evidence="3 4">DSM 1741</strain>
    </source>
</reference>
<accession>A0A8G2C334</accession>
<feature type="domain" description="PilZ" evidence="2">
    <location>
        <begin position="46"/>
        <end position="140"/>
    </location>
</feature>
<evidence type="ECO:0000313" key="3">
    <source>
        <dbReference type="EMBL" id="SFL76398.1"/>
    </source>
</evidence>
<protein>
    <submittedName>
        <fullName evidence="3">PilZ domain-containing protein</fullName>
    </submittedName>
</protein>
<dbReference type="AlphaFoldDB" id="A0A8G2C334"/>
<organism evidence="3 4">
    <name type="scientific">Desulfomicrobium norvegicum (strain DSM 1741 / NCIMB 8310)</name>
    <name type="common">Desulfovibrio baculatus (strain Norway 4)</name>
    <name type="synonym">Desulfovibrio desulfuricans (strain Norway 4)</name>
    <dbReference type="NCBI Taxonomy" id="52561"/>
    <lineage>
        <taxon>Bacteria</taxon>
        <taxon>Pseudomonadati</taxon>
        <taxon>Thermodesulfobacteriota</taxon>
        <taxon>Desulfovibrionia</taxon>
        <taxon>Desulfovibrionales</taxon>
        <taxon>Desulfomicrobiaceae</taxon>
        <taxon>Desulfomicrobium</taxon>
    </lineage>
</organism>
<feature type="compositionally biased region" description="Low complexity" evidence="1">
    <location>
        <begin position="25"/>
        <end position="40"/>
    </location>
</feature>
<evidence type="ECO:0000259" key="2">
    <source>
        <dbReference type="Pfam" id="PF07238"/>
    </source>
</evidence>
<dbReference type="Proteomes" id="UP000199581">
    <property type="component" value="Unassembled WGS sequence"/>
</dbReference>
<name>A0A8G2C334_DESNO</name>
<gene>
    <name evidence="3" type="ORF">SAMN05421830_10627</name>
</gene>
<evidence type="ECO:0000313" key="4">
    <source>
        <dbReference type="Proteomes" id="UP000199581"/>
    </source>
</evidence>
<keyword evidence="4" id="KW-1185">Reference proteome</keyword>
<dbReference type="GO" id="GO:0035438">
    <property type="term" value="F:cyclic-di-GMP binding"/>
    <property type="evidence" value="ECO:0007669"/>
    <property type="project" value="InterPro"/>
</dbReference>
<dbReference type="Gene3D" id="2.40.10.220">
    <property type="entry name" value="predicted glycosyltransferase like domains"/>
    <property type="match status" value="1"/>
</dbReference>
<dbReference type="EMBL" id="FOTO01000006">
    <property type="protein sequence ID" value="SFL76398.1"/>
    <property type="molecule type" value="Genomic_DNA"/>
</dbReference>
<sequence>MTKKRPLLWLDTDLESYLREQDSSGGKAAPAPGGPLQATPDDSIQDRRRATRQLLSGFAVVHTLDPDGRRGRYRVAQLRDISTTGIGLRLNSTEPESFAEGREFEVLFQFSDHGKPLHMACTACRKALDEAGVIIGAVFRNPLGSLAEVSY</sequence>